<feature type="domain" description="ATP-grasp" evidence="2">
    <location>
        <begin position="121"/>
        <end position="304"/>
    </location>
</feature>
<dbReference type="EMBL" id="CP134050">
    <property type="protein sequence ID" value="WNC12396.1"/>
    <property type="molecule type" value="Genomic_DNA"/>
</dbReference>
<gene>
    <name evidence="3" type="ORF">RGB73_16815</name>
</gene>
<dbReference type="InterPro" id="IPR003806">
    <property type="entry name" value="ATP-grasp_PylC-type"/>
</dbReference>
<dbReference type="InterPro" id="IPR005479">
    <property type="entry name" value="CPAse_ATP-bd"/>
</dbReference>
<keyword evidence="4" id="KW-1185">Reference proteome</keyword>
<accession>A0ABY9SZF1</accession>
<dbReference type="Gene3D" id="3.30.1490.20">
    <property type="entry name" value="ATP-grasp fold, A domain"/>
    <property type="match status" value="1"/>
</dbReference>
<proteinExistence type="predicted"/>
<keyword evidence="1" id="KW-0547">Nucleotide-binding</keyword>
<evidence type="ECO:0000313" key="3">
    <source>
        <dbReference type="EMBL" id="WNC12396.1"/>
    </source>
</evidence>
<dbReference type="InterPro" id="IPR011761">
    <property type="entry name" value="ATP-grasp"/>
</dbReference>
<keyword evidence="1" id="KW-0067">ATP-binding</keyword>
<dbReference type="RefSeq" id="WP_310763779.1">
    <property type="nucleotide sequence ID" value="NZ_CP134050.1"/>
</dbReference>
<evidence type="ECO:0000313" key="4">
    <source>
        <dbReference type="Proteomes" id="UP001256827"/>
    </source>
</evidence>
<protein>
    <submittedName>
        <fullName evidence="3">ATP-grasp domain-containing protein</fullName>
    </submittedName>
</protein>
<dbReference type="PROSITE" id="PS50975">
    <property type="entry name" value="ATP_GRASP"/>
    <property type="match status" value="1"/>
</dbReference>
<dbReference type="InterPro" id="IPR013815">
    <property type="entry name" value="ATP_grasp_subdomain_1"/>
</dbReference>
<dbReference type="Gene3D" id="3.30.470.20">
    <property type="entry name" value="ATP-grasp fold, B domain"/>
    <property type="match status" value="1"/>
</dbReference>
<sequence length="389" mass="43348">MNTRKNVVLTGGRAPATLELARLMNQAGHRVVVAESSRHHLCKGSRAVSRCYPVPPPRQQPDAYIRSLMRIMEQEKSDLLIPTCEEIFHVSHGLDRLGCVGRVLAEGIESLRPLHDKWMFGKLASEAGATVPRTIWAETEEQMREALKNASGPLVLKPVYSRFASRVRIEQDPASAAKGALPAISRQQPWLVQEFIRGRQLCSYAVAHQGQLALYADYETIHTAGKGASIFFSYANHPGVREFVSRFVKLRGISGQVAFDFIEDKAGRLYVLECNPRLTSGIHLFSGQPEAAEAFFGESGEVVVPRGNRSFMLGLAMVGFGLPAVRNAAEGRRWLRDFRRSRDVVWHSSDPLPFFQQARMLADLAMMSFRTGMSMAECSTSDIEWNGEE</sequence>
<dbReference type="NCBIfam" id="NF005315">
    <property type="entry name" value="PRK06849.1"/>
    <property type="match status" value="1"/>
</dbReference>
<organism evidence="3 4">
    <name type="scientific">Brevibacillus brevis</name>
    <name type="common">Bacillus brevis</name>
    <dbReference type="NCBI Taxonomy" id="1393"/>
    <lineage>
        <taxon>Bacteria</taxon>
        <taxon>Bacillati</taxon>
        <taxon>Bacillota</taxon>
        <taxon>Bacilli</taxon>
        <taxon>Bacillales</taxon>
        <taxon>Paenibacillaceae</taxon>
        <taxon>Brevibacillus</taxon>
    </lineage>
</organism>
<reference evidence="3 4" key="1">
    <citation type="submission" date="2023-09" db="EMBL/GenBank/DDBJ databases">
        <title>Complete Genome and Methylome dissection of Bacillus brevis NEB573 original source of BbsI restriction endonuclease.</title>
        <authorList>
            <person name="Fomenkov A."/>
            <person name="Roberts R.D."/>
        </authorList>
    </citation>
    <scope>NUCLEOTIDE SEQUENCE [LARGE SCALE GENOMIC DNA]</scope>
    <source>
        <strain evidence="3 4">NEB573</strain>
    </source>
</reference>
<dbReference type="Gene3D" id="3.40.50.20">
    <property type="match status" value="1"/>
</dbReference>
<evidence type="ECO:0000256" key="1">
    <source>
        <dbReference type="PROSITE-ProRule" id="PRU00409"/>
    </source>
</evidence>
<dbReference type="PROSITE" id="PS00867">
    <property type="entry name" value="CPSASE_2"/>
    <property type="match status" value="1"/>
</dbReference>
<name>A0ABY9SZF1_BREBE</name>
<dbReference type="SUPFAM" id="SSF56059">
    <property type="entry name" value="Glutathione synthetase ATP-binding domain-like"/>
    <property type="match status" value="1"/>
</dbReference>
<evidence type="ECO:0000259" key="2">
    <source>
        <dbReference type="PROSITE" id="PS50975"/>
    </source>
</evidence>
<dbReference type="Proteomes" id="UP001256827">
    <property type="component" value="Chromosome"/>
</dbReference>
<dbReference type="Pfam" id="PF02655">
    <property type="entry name" value="ATP-grasp_3"/>
    <property type="match status" value="1"/>
</dbReference>